<feature type="compositionally biased region" description="Polar residues" evidence="23">
    <location>
        <begin position="201"/>
        <end position="211"/>
    </location>
</feature>
<dbReference type="InterPro" id="IPR008271">
    <property type="entry name" value="Ser/Thr_kinase_AS"/>
</dbReference>
<dbReference type="AlphaFoldDB" id="A0A8H7UD26"/>
<evidence type="ECO:0000256" key="16">
    <source>
        <dbReference type="ARBA" id="ARBA00023187"/>
    </source>
</evidence>
<keyword evidence="15" id="KW-0007">Acetylation</keyword>
<dbReference type="GO" id="GO:0045292">
    <property type="term" value="P:mRNA cis splicing, via spliceosome"/>
    <property type="evidence" value="ECO:0007669"/>
    <property type="project" value="InterPro"/>
</dbReference>
<evidence type="ECO:0000256" key="4">
    <source>
        <dbReference type="ARBA" id="ARBA00022454"/>
    </source>
</evidence>
<organism evidence="25 26">
    <name type="scientific">Mortierella isabellina</name>
    <name type="common">Filamentous fungus</name>
    <name type="synonym">Umbelopsis isabellina</name>
    <dbReference type="NCBI Taxonomy" id="91625"/>
    <lineage>
        <taxon>Eukaryota</taxon>
        <taxon>Fungi</taxon>
        <taxon>Fungi incertae sedis</taxon>
        <taxon>Mucoromycota</taxon>
        <taxon>Mucoromycotina</taxon>
        <taxon>Umbelopsidomycetes</taxon>
        <taxon>Umbelopsidales</taxon>
        <taxon>Umbelopsidaceae</taxon>
        <taxon>Umbelopsis</taxon>
    </lineage>
</organism>
<comment type="subunit">
    <text evidence="21">Interacts with CLK1 C-terminus. Associates with the U5 snRNP and NCOR1 deacetylase complexes. Identified in the spliceosome C complex.</text>
</comment>
<dbReference type="FunFam" id="3.30.200.20:FF:000123">
    <property type="entry name" value="serine/threonine-protein kinase PRP4 homolog"/>
    <property type="match status" value="1"/>
</dbReference>
<evidence type="ECO:0000256" key="14">
    <source>
        <dbReference type="ARBA" id="ARBA00022843"/>
    </source>
</evidence>
<keyword evidence="6" id="KW-0723">Serine/threonine-protein kinase</keyword>
<evidence type="ECO:0000256" key="8">
    <source>
        <dbReference type="ARBA" id="ARBA00022664"/>
    </source>
</evidence>
<dbReference type="PANTHER" id="PTHR24058">
    <property type="entry name" value="DUAL SPECIFICITY PROTEIN KINASE"/>
    <property type="match status" value="1"/>
</dbReference>
<feature type="compositionally biased region" description="Polar residues" evidence="23">
    <location>
        <begin position="181"/>
        <end position="190"/>
    </location>
</feature>
<dbReference type="PROSITE" id="PS00108">
    <property type="entry name" value="PROTEIN_KINASE_ST"/>
    <property type="match status" value="1"/>
</dbReference>
<feature type="binding site" evidence="22">
    <location>
        <position position="401"/>
    </location>
    <ligand>
        <name>ATP</name>
        <dbReference type="ChEBI" id="CHEBI:30616"/>
    </ligand>
</feature>
<evidence type="ECO:0000313" key="25">
    <source>
        <dbReference type="EMBL" id="KAG2177112.1"/>
    </source>
</evidence>
<keyword evidence="12" id="KW-0418">Kinase</keyword>
<dbReference type="InterPro" id="IPR044092">
    <property type="entry name" value="STKc_PRP4"/>
</dbReference>
<dbReference type="SUPFAM" id="SSF56112">
    <property type="entry name" value="Protein kinase-like (PK-like)"/>
    <property type="match status" value="1"/>
</dbReference>
<keyword evidence="4" id="KW-0158">Chromosome</keyword>
<evidence type="ECO:0000256" key="5">
    <source>
        <dbReference type="ARBA" id="ARBA00022499"/>
    </source>
</evidence>
<evidence type="ECO:0000256" key="9">
    <source>
        <dbReference type="ARBA" id="ARBA00022679"/>
    </source>
</evidence>
<evidence type="ECO:0000256" key="1">
    <source>
        <dbReference type="ARBA" id="ARBA00004123"/>
    </source>
</evidence>
<sequence>MTDKDKDIFDKEDGEIASEDDSYQNGNHNDRSSKRHRADDRGDYRAKAVKLNDRSARQTQNSDRERGSDRAYNKAGRTLTSQDRPYVSSTYVDQRERHQDSKRLRSGSSAMEIDPKVSQEAKSSKREEVDVEDVDLMDEDQKKTEEERLIEERRKRRQEIMLKYQAKKAIMCDGEGGIDSKASSRQSTPQFDLAKDGQASRADSTVSTPGLSASEGEASPSARPSDVESPDQVSAADYNPAMDRIADDERRQAEMLHKSNKDIELLKQKDKQESVVGGSVSQNESMFAADYTEKLESVAESKPIIQESKEFDMFADDDDMFAPSDAVVKQKANPSVAAVPSIAQNPSLLDNWDDPEGYYSSIIGETLDSRYHVHANLGRGVFSSVVRASDAESNNEDVAVKIIRSNETMYKAGIKELNILKKLMEADPEDKKHLIRLRRSFEHRNHLCLVFESLSMNLREVLKRYGKDVGINIKAVRVYAQQLFLSLSLLKKCNILHADIKPDNILVTESKNTLKLCDLGSASDVAENDITPYLVSRFYRAPEIILGVPYDTAIDVWSVGTTLYELYTGKILFPGRSNNQMLKHIMDVKGKFSAKMLRKGQFTEQHFDDQYNFLSQEFDKLTNKEITKKMVIVKPVRDLKSRIAPSSKASPDEIRLISSFIDLLEKSLHLNPEKRLTPKEALAHPFITGKFST</sequence>
<dbReference type="FunFam" id="1.10.510.10:FF:000078">
    <property type="entry name" value="Serine/threonine-protein kinase PRP4 homolog"/>
    <property type="match status" value="1"/>
</dbReference>
<dbReference type="GO" id="GO:0005694">
    <property type="term" value="C:chromosome"/>
    <property type="evidence" value="ECO:0007669"/>
    <property type="project" value="UniProtKB-SubCell"/>
</dbReference>
<evidence type="ECO:0000256" key="17">
    <source>
        <dbReference type="ARBA" id="ARBA00023242"/>
    </source>
</evidence>
<accession>A0A8H7UD26</accession>
<keyword evidence="10" id="KW-0747">Spliceosome</keyword>
<keyword evidence="16" id="KW-0508">mRNA splicing</keyword>
<comment type="subcellular location">
    <subcellularLocation>
        <location evidence="2">Chromosome</location>
    </subcellularLocation>
    <subcellularLocation>
        <location evidence="1">Nucleus</location>
    </subcellularLocation>
</comment>
<evidence type="ECO:0000256" key="2">
    <source>
        <dbReference type="ARBA" id="ARBA00004286"/>
    </source>
</evidence>
<feature type="region of interest" description="Disordered" evidence="23">
    <location>
        <begin position="1"/>
        <end position="149"/>
    </location>
</feature>
<dbReference type="OrthoDB" id="9332038at2759"/>
<dbReference type="PROSITE" id="PS50011">
    <property type="entry name" value="PROTEIN_KINASE_DOM"/>
    <property type="match status" value="1"/>
</dbReference>
<dbReference type="GO" id="GO:0004674">
    <property type="term" value="F:protein serine/threonine kinase activity"/>
    <property type="evidence" value="ECO:0007669"/>
    <property type="project" value="UniProtKB-KW"/>
</dbReference>
<evidence type="ECO:0000256" key="10">
    <source>
        <dbReference type="ARBA" id="ARBA00022728"/>
    </source>
</evidence>
<keyword evidence="9" id="KW-0808">Transferase</keyword>
<feature type="compositionally biased region" description="Basic and acidic residues" evidence="23">
    <location>
        <begin position="244"/>
        <end position="273"/>
    </location>
</feature>
<feature type="compositionally biased region" description="Basic and acidic residues" evidence="23">
    <location>
        <begin position="113"/>
        <end position="128"/>
    </location>
</feature>
<dbReference type="Pfam" id="PF00069">
    <property type="entry name" value="Pkinase"/>
    <property type="match status" value="1"/>
</dbReference>
<gene>
    <name evidence="25" type="ORF">INT43_007768</name>
</gene>
<keyword evidence="5" id="KW-1017">Isopeptide bond</keyword>
<evidence type="ECO:0000313" key="26">
    <source>
        <dbReference type="Proteomes" id="UP000654370"/>
    </source>
</evidence>
<evidence type="ECO:0000256" key="15">
    <source>
        <dbReference type="ARBA" id="ARBA00022990"/>
    </source>
</evidence>
<evidence type="ECO:0000256" key="21">
    <source>
        <dbReference type="ARBA" id="ARBA00046964"/>
    </source>
</evidence>
<evidence type="ECO:0000256" key="22">
    <source>
        <dbReference type="PROSITE-ProRule" id="PRU10141"/>
    </source>
</evidence>
<dbReference type="InterPro" id="IPR011009">
    <property type="entry name" value="Kinase-like_dom_sf"/>
</dbReference>
<name>A0A8H7UD26_MORIS</name>
<evidence type="ECO:0000259" key="24">
    <source>
        <dbReference type="PROSITE" id="PS50011"/>
    </source>
</evidence>
<feature type="compositionally biased region" description="Basic and acidic residues" evidence="23">
    <location>
        <begin position="139"/>
        <end position="149"/>
    </location>
</feature>
<keyword evidence="17" id="KW-0539">Nucleus</keyword>
<feature type="compositionally biased region" description="Acidic residues" evidence="23">
    <location>
        <begin position="12"/>
        <end position="22"/>
    </location>
</feature>
<evidence type="ECO:0000256" key="12">
    <source>
        <dbReference type="ARBA" id="ARBA00022777"/>
    </source>
</evidence>
<keyword evidence="13 22" id="KW-0067">ATP-binding</keyword>
<dbReference type="InterPro" id="IPR017441">
    <property type="entry name" value="Protein_kinase_ATP_BS"/>
</dbReference>
<comment type="similarity">
    <text evidence="18">Belongs to the protein kinase superfamily. CMGC Ser/Thr protein kinase family.</text>
</comment>
<evidence type="ECO:0000256" key="6">
    <source>
        <dbReference type="ARBA" id="ARBA00022527"/>
    </source>
</evidence>
<keyword evidence="14" id="KW-0832">Ubl conjugation</keyword>
<evidence type="ECO:0000256" key="20">
    <source>
        <dbReference type="ARBA" id="ARBA00031858"/>
    </source>
</evidence>
<keyword evidence="7" id="KW-0597">Phosphoprotein</keyword>
<protein>
    <recommendedName>
        <fullName evidence="19">Serine/threonine-protein kinase PRP4 homolog</fullName>
        <ecNumber evidence="3">2.7.11.1</ecNumber>
    </recommendedName>
    <alternativeName>
        <fullName evidence="20">PRP4 pre-mRNA-processing factor 4 homolog</fullName>
    </alternativeName>
</protein>
<dbReference type="SMART" id="SM00220">
    <property type="entry name" value="S_TKc"/>
    <property type="match status" value="1"/>
</dbReference>
<dbReference type="Proteomes" id="UP000654370">
    <property type="component" value="Unassembled WGS sequence"/>
</dbReference>
<keyword evidence="8" id="KW-0507">mRNA processing</keyword>
<feature type="compositionally biased region" description="Basic and acidic residues" evidence="23">
    <location>
        <begin position="93"/>
        <end position="103"/>
    </location>
</feature>
<dbReference type="GO" id="GO:0005681">
    <property type="term" value="C:spliceosomal complex"/>
    <property type="evidence" value="ECO:0007669"/>
    <property type="project" value="UniProtKB-KW"/>
</dbReference>
<dbReference type="PROSITE" id="PS00107">
    <property type="entry name" value="PROTEIN_KINASE_ATP"/>
    <property type="match status" value="1"/>
</dbReference>
<evidence type="ECO:0000256" key="3">
    <source>
        <dbReference type="ARBA" id="ARBA00012513"/>
    </source>
</evidence>
<dbReference type="InterPro" id="IPR000719">
    <property type="entry name" value="Prot_kinase_dom"/>
</dbReference>
<dbReference type="CDD" id="cd14135">
    <property type="entry name" value="STKc_PRP4"/>
    <property type="match status" value="1"/>
</dbReference>
<feature type="compositionally biased region" description="Basic and acidic residues" evidence="23">
    <location>
        <begin position="1"/>
        <end position="11"/>
    </location>
</feature>
<comment type="caution">
    <text evidence="25">The sequence shown here is derived from an EMBL/GenBank/DDBJ whole genome shotgun (WGS) entry which is preliminary data.</text>
</comment>
<evidence type="ECO:0000256" key="7">
    <source>
        <dbReference type="ARBA" id="ARBA00022553"/>
    </source>
</evidence>
<keyword evidence="26" id="KW-1185">Reference proteome</keyword>
<dbReference type="EMBL" id="JAEPQZ010000009">
    <property type="protein sequence ID" value="KAG2177112.1"/>
    <property type="molecule type" value="Genomic_DNA"/>
</dbReference>
<reference evidence="25" key="1">
    <citation type="submission" date="2020-12" db="EMBL/GenBank/DDBJ databases">
        <title>Metabolic potential, ecology and presence of endohyphal bacteria is reflected in genomic diversity of Mucoromycotina.</title>
        <authorList>
            <person name="Muszewska A."/>
            <person name="Okrasinska A."/>
            <person name="Steczkiewicz K."/>
            <person name="Drgas O."/>
            <person name="Orlowska M."/>
            <person name="Perlinska-Lenart U."/>
            <person name="Aleksandrzak-Piekarczyk T."/>
            <person name="Szatraj K."/>
            <person name="Zielenkiewicz U."/>
            <person name="Pilsyk S."/>
            <person name="Malc E."/>
            <person name="Mieczkowski P."/>
            <person name="Kruszewska J.S."/>
            <person name="Biernat P."/>
            <person name="Pawlowska J."/>
        </authorList>
    </citation>
    <scope>NUCLEOTIDE SEQUENCE</scope>
    <source>
        <strain evidence="25">WA0000067209</strain>
    </source>
</reference>
<feature type="domain" description="Protein kinase" evidence="24">
    <location>
        <begin position="371"/>
        <end position="687"/>
    </location>
</feature>
<feature type="compositionally biased region" description="Acidic residues" evidence="23">
    <location>
        <begin position="129"/>
        <end position="138"/>
    </location>
</feature>
<feature type="compositionally biased region" description="Basic and acidic residues" evidence="23">
    <location>
        <begin position="28"/>
        <end position="72"/>
    </location>
</feature>
<evidence type="ECO:0000256" key="11">
    <source>
        <dbReference type="ARBA" id="ARBA00022741"/>
    </source>
</evidence>
<feature type="region of interest" description="Disordered" evidence="23">
    <location>
        <begin position="168"/>
        <end position="278"/>
    </location>
</feature>
<keyword evidence="11 22" id="KW-0547">Nucleotide-binding</keyword>
<dbReference type="EC" id="2.7.11.1" evidence="3"/>
<dbReference type="Gene3D" id="1.10.510.10">
    <property type="entry name" value="Transferase(Phosphotransferase) domain 1"/>
    <property type="match status" value="1"/>
</dbReference>
<dbReference type="PANTHER" id="PTHR24058:SF103">
    <property type="entry name" value="SERINE_THREONINE-PROTEIN KINASE PRP4 HOMOLOG"/>
    <property type="match status" value="1"/>
</dbReference>
<evidence type="ECO:0000256" key="23">
    <source>
        <dbReference type="SAM" id="MobiDB-lite"/>
    </source>
</evidence>
<evidence type="ECO:0000256" key="19">
    <source>
        <dbReference type="ARBA" id="ARBA00023637"/>
    </source>
</evidence>
<dbReference type="GO" id="GO:0005524">
    <property type="term" value="F:ATP binding"/>
    <property type="evidence" value="ECO:0007669"/>
    <property type="project" value="UniProtKB-UniRule"/>
</dbReference>
<dbReference type="Gene3D" id="3.30.200.20">
    <property type="entry name" value="Phosphorylase Kinase, domain 1"/>
    <property type="match status" value="1"/>
</dbReference>
<dbReference type="InterPro" id="IPR050494">
    <property type="entry name" value="Ser_Thr_dual-spec_kinase"/>
</dbReference>
<proteinExistence type="inferred from homology"/>
<feature type="compositionally biased region" description="Polar residues" evidence="23">
    <location>
        <begin position="78"/>
        <end position="92"/>
    </location>
</feature>
<evidence type="ECO:0000256" key="13">
    <source>
        <dbReference type="ARBA" id="ARBA00022840"/>
    </source>
</evidence>
<evidence type="ECO:0000256" key="18">
    <source>
        <dbReference type="ARBA" id="ARBA00023596"/>
    </source>
</evidence>